<name>A0A5J4Q7Y6_9ZZZZ</name>
<comment type="caution">
    <text evidence="1">The sequence shown here is derived from an EMBL/GenBank/DDBJ whole genome shotgun (WGS) entry which is preliminary data.</text>
</comment>
<dbReference type="AlphaFoldDB" id="A0A5J4Q7Y6"/>
<reference evidence="1" key="1">
    <citation type="submission" date="2019-03" db="EMBL/GenBank/DDBJ databases">
        <title>Single cell metagenomics reveals metabolic interactions within the superorganism composed of flagellate Streblomastix strix and complex community of Bacteroidetes bacteria on its surface.</title>
        <authorList>
            <person name="Treitli S.C."/>
            <person name="Kolisko M."/>
            <person name="Husnik F."/>
            <person name="Keeling P."/>
            <person name="Hampl V."/>
        </authorList>
    </citation>
    <scope>NUCLEOTIDE SEQUENCE</scope>
    <source>
        <strain evidence="1">STM</strain>
    </source>
</reference>
<gene>
    <name evidence="1" type="ORF">EZS27_032056</name>
</gene>
<organism evidence="1">
    <name type="scientific">termite gut metagenome</name>
    <dbReference type="NCBI Taxonomy" id="433724"/>
    <lineage>
        <taxon>unclassified sequences</taxon>
        <taxon>metagenomes</taxon>
        <taxon>organismal metagenomes</taxon>
    </lineage>
</organism>
<evidence type="ECO:0008006" key="2">
    <source>
        <dbReference type="Google" id="ProtNLM"/>
    </source>
</evidence>
<evidence type="ECO:0000313" key="1">
    <source>
        <dbReference type="EMBL" id="KAA6317855.1"/>
    </source>
</evidence>
<dbReference type="SUPFAM" id="SSF52540">
    <property type="entry name" value="P-loop containing nucleoside triphosphate hydrolases"/>
    <property type="match status" value="1"/>
</dbReference>
<dbReference type="InterPro" id="IPR027417">
    <property type="entry name" value="P-loop_NTPase"/>
</dbReference>
<dbReference type="EMBL" id="SNRY01004384">
    <property type="protein sequence ID" value="KAA6317855.1"/>
    <property type="molecule type" value="Genomic_DNA"/>
</dbReference>
<accession>A0A5J4Q7Y6</accession>
<protein>
    <recommendedName>
        <fullName evidence="2">UvrD-like helicase ATP-binding domain-containing protein</fullName>
    </recommendedName>
</protein>
<proteinExistence type="predicted"/>
<sequence>MTHYTNDIDNSVDDVIYECINPSSPKSFFLFAGAGSGKTKTLVNVLSRFKKEYGKDFKLKNRKVGIINLSSTKIQINRQFLSRHSSPSAPLQVNLI</sequence>